<evidence type="ECO:0000313" key="1">
    <source>
        <dbReference type="EMBL" id="MFL9838511.1"/>
    </source>
</evidence>
<dbReference type="SUPFAM" id="SSF46689">
    <property type="entry name" value="Homeodomain-like"/>
    <property type="match status" value="1"/>
</dbReference>
<accession>A0ABW8YE60</accession>
<protein>
    <submittedName>
        <fullName evidence="1">TetR/AcrR family transcriptional regulator</fullName>
    </submittedName>
</protein>
<comment type="caution">
    <text evidence="1">The sequence shown here is derived from an EMBL/GenBank/DDBJ whole genome shotgun (WGS) entry which is preliminary data.</text>
</comment>
<reference evidence="1 2" key="1">
    <citation type="submission" date="2024-06" db="EMBL/GenBank/DDBJ databases">
        <authorList>
            <person name="Kaempfer P."/>
            <person name="Viver T."/>
        </authorList>
    </citation>
    <scope>NUCLEOTIDE SEQUENCE [LARGE SCALE GENOMIC DNA]</scope>
    <source>
        <strain evidence="1 2">ST-75</strain>
    </source>
</reference>
<dbReference type="EMBL" id="JBELQB010000010">
    <property type="protein sequence ID" value="MFL9838511.1"/>
    <property type="molecule type" value="Genomic_DNA"/>
</dbReference>
<sequence length="193" mass="22055">MSYISDMSKTYDKIVDAAIEIFNNDFSANLDLVAQKAGTSSRTMQRHFKGRDDLIHVCREKMMVHCQGMMQDAYYATNNSVKQLELTLYAVIDCGSKFRFLQKLDKRKSFSELSMNEKQTGMDNIKSRWFGVISELRKKDLINKDLNDAWVYTLFGCIVDGTIEVLESGDVAPNEVKKIAWYSFSKGIGLTIK</sequence>
<dbReference type="RefSeq" id="WP_408075470.1">
    <property type="nucleotide sequence ID" value="NZ_JBELQB010000010.1"/>
</dbReference>
<proteinExistence type="predicted"/>
<evidence type="ECO:0000313" key="2">
    <source>
        <dbReference type="Proteomes" id="UP001629059"/>
    </source>
</evidence>
<gene>
    <name evidence="1" type="ORF">ABS768_13435</name>
</gene>
<dbReference type="InterPro" id="IPR009057">
    <property type="entry name" value="Homeodomain-like_sf"/>
</dbReference>
<organism evidence="1 2">
    <name type="scientific">Flavobacterium rhizophilum</name>
    <dbReference type="NCBI Taxonomy" id="3163296"/>
    <lineage>
        <taxon>Bacteria</taxon>
        <taxon>Pseudomonadati</taxon>
        <taxon>Bacteroidota</taxon>
        <taxon>Flavobacteriia</taxon>
        <taxon>Flavobacteriales</taxon>
        <taxon>Flavobacteriaceae</taxon>
        <taxon>Flavobacterium</taxon>
    </lineage>
</organism>
<name>A0ABW8YE60_9FLAO</name>
<keyword evidence="2" id="KW-1185">Reference proteome</keyword>
<dbReference type="Proteomes" id="UP001629059">
    <property type="component" value="Unassembled WGS sequence"/>
</dbReference>
<dbReference type="Gene3D" id="1.10.357.10">
    <property type="entry name" value="Tetracycline Repressor, domain 2"/>
    <property type="match status" value="1"/>
</dbReference>